<evidence type="ECO:0000256" key="5">
    <source>
        <dbReference type="ARBA" id="ARBA00022705"/>
    </source>
</evidence>
<dbReference type="SMART" id="SM00292">
    <property type="entry name" value="BRCT"/>
    <property type="match status" value="1"/>
</dbReference>
<protein>
    <recommendedName>
        <fullName evidence="3 14">DNA ligase</fullName>
        <ecNumber evidence="2 14">6.5.1.2</ecNumber>
    </recommendedName>
    <alternativeName>
        <fullName evidence="14">Polydeoxyribonucleotide synthase [NAD(+)]</fullName>
    </alternativeName>
</protein>
<dbReference type="Gene3D" id="3.40.50.10190">
    <property type="entry name" value="BRCT domain"/>
    <property type="match status" value="1"/>
</dbReference>
<comment type="similarity">
    <text evidence="13 14">Belongs to the NAD-dependent DNA ligase family. LigA subfamily.</text>
</comment>
<evidence type="ECO:0000256" key="6">
    <source>
        <dbReference type="ARBA" id="ARBA00022723"/>
    </source>
</evidence>
<dbReference type="GO" id="GO:0006260">
    <property type="term" value="P:DNA replication"/>
    <property type="evidence" value="ECO:0007669"/>
    <property type="project" value="UniProtKB-KW"/>
</dbReference>
<dbReference type="SMART" id="SM00532">
    <property type="entry name" value="LIGANc"/>
    <property type="match status" value="1"/>
</dbReference>
<dbReference type="PROSITE" id="PS50172">
    <property type="entry name" value="BRCT"/>
    <property type="match status" value="1"/>
</dbReference>
<comment type="function">
    <text evidence="1 14">DNA ligase that catalyzes the formation of phosphodiester linkages between 5'-phosphoryl and 3'-hydroxyl groups in double-stranded DNA using NAD as a coenzyme and as the energy source for the reaction. It is essential for DNA replication and repair of damaged DNA.</text>
</comment>
<dbReference type="FunFam" id="2.40.50.140:FF:000012">
    <property type="entry name" value="DNA ligase"/>
    <property type="match status" value="1"/>
</dbReference>
<dbReference type="PANTHER" id="PTHR23389:SF9">
    <property type="entry name" value="DNA LIGASE"/>
    <property type="match status" value="1"/>
</dbReference>
<evidence type="ECO:0000256" key="9">
    <source>
        <dbReference type="ARBA" id="ARBA00022842"/>
    </source>
</evidence>
<sequence>MVQLSLLNISDKEAVRQRLQALRQELNFHAHRYYVLDAPILADAEYDLLFQELVALEQQHPELITPDSPSRRVGGAPLAQFTTVPHTIPMLSLENAFDAEALVDFEERLFRFLQSRTPISYVSEPKLDGLAVELVYEEGLFTIGSTRGDGLIGEDISQNLKTIPAIPLRLLTPEGGIAPQRLEVRGEVFIGLAEFKQLNEARAKAGEPLFANPRNGAAGSLRQLDPKITATRPLDFFVYGVSDPTLLPCKDQHGLLTYLGCLGFKINPLVRLCHSISEVISQFSTLQDQRPSLPYDIDGMVVKVNEFALQERLGAKARSPRWAIAAKFPASQATTRLLDVEFGVGRTGAITPVAVLEPVRIGGVTVRRATLHNEDELRRKGLMLGDTVLVQRAGDVIPEVVKPVEENRTGRERPIVMPTTCPECGFSLVRAGQEAITRCPNPNCPAQQVRGLIHFTGKSGMDIEGLGKKAVEQLVNQGLIKDIPDIYTLTAKNLAPLEGWGDKSAENAVRAIQQSRTPTLAKFLAALGIRHVGEVTAQLLARHFGSLARLMRAGEADFLHIEGIGEQVATSLVDYFQDQAVLEMLSRLEGLGVHVQEEKPAAEGEAALAGSVFLFTGSLAHLSRHEAKARIKELGGQVASSISRKVTHVVLGESPGSKLTKARELGLTVISEDEFLRLIGR</sequence>
<dbReference type="RefSeq" id="WP_307632295.1">
    <property type="nucleotide sequence ID" value="NZ_JAPHEH010000001.1"/>
</dbReference>
<feature type="binding site" evidence="14">
    <location>
        <begin position="43"/>
        <end position="47"/>
    </location>
    <ligand>
        <name>NAD(+)</name>
        <dbReference type="ChEBI" id="CHEBI:57540"/>
    </ligand>
</feature>
<keyword evidence="4 14" id="KW-0436">Ligase</keyword>
<keyword evidence="10 14" id="KW-0520">NAD</keyword>
<evidence type="ECO:0000256" key="10">
    <source>
        <dbReference type="ARBA" id="ARBA00023027"/>
    </source>
</evidence>
<dbReference type="Gene3D" id="6.20.10.30">
    <property type="match status" value="1"/>
</dbReference>
<dbReference type="Pfam" id="PF12826">
    <property type="entry name" value="HHH_2"/>
    <property type="match status" value="1"/>
</dbReference>
<keyword evidence="9 14" id="KW-0460">Magnesium</keyword>
<dbReference type="NCBIfam" id="NF005932">
    <property type="entry name" value="PRK07956.1"/>
    <property type="match status" value="1"/>
</dbReference>
<dbReference type="Pfam" id="PF22745">
    <property type="entry name" value="Nlig-Ia"/>
    <property type="match status" value="1"/>
</dbReference>
<comment type="cofactor">
    <cofactor evidence="14">
        <name>Mg(2+)</name>
        <dbReference type="ChEBI" id="CHEBI:18420"/>
    </cofactor>
    <cofactor evidence="14">
        <name>Mn(2+)</name>
        <dbReference type="ChEBI" id="CHEBI:29035"/>
    </cofactor>
</comment>
<feature type="domain" description="BRCT" evidence="16">
    <location>
        <begin position="603"/>
        <end position="681"/>
    </location>
</feature>
<dbReference type="Pfam" id="PF03120">
    <property type="entry name" value="OB_DNA_ligase"/>
    <property type="match status" value="1"/>
</dbReference>
<gene>
    <name evidence="14 17" type="primary">ligA</name>
    <name evidence="17" type="ORF">OLX77_03995</name>
</gene>
<dbReference type="SUPFAM" id="SSF52113">
    <property type="entry name" value="BRCT domain"/>
    <property type="match status" value="1"/>
</dbReference>
<dbReference type="GO" id="GO:0006281">
    <property type="term" value="P:DNA repair"/>
    <property type="evidence" value="ECO:0007669"/>
    <property type="project" value="UniProtKB-KW"/>
</dbReference>
<dbReference type="InterPro" id="IPR013840">
    <property type="entry name" value="DNAligase_N"/>
</dbReference>
<proteinExistence type="inferred from homology"/>
<dbReference type="InterPro" id="IPR018239">
    <property type="entry name" value="DNA_ligase_AS"/>
</dbReference>
<dbReference type="Gene3D" id="3.30.470.30">
    <property type="entry name" value="DNA ligase/mRNA capping enzyme"/>
    <property type="match status" value="1"/>
</dbReference>
<accession>A0A9X4MDG0</accession>
<dbReference type="InterPro" id="IPR001357">
    <property type="entry name" value="BRCT_dom"/>
</dbReference>
<dbReference type="Pfam" id="PF01653">
    <property type="entry name" value="DNA_ligase_aden"/>
    <property type="match status" value="1"/>
</dbReference>
<keyword evidence="6 14" id="KW-0479">Metal-binding</keyword>
<dbReference type="InterPro" id="IPR041663">
    <property type="entry name" value="DisA/LigA_HHH"/>
</dbReference>
<keyword evidence="11 14" id="KW-0234">DNA repair</keyword>
<comment type="catalytic activity">
    <reaction evidence="12 14 15">
        <text>NAD(+) + (deoxyribonucleotide)n-3'-hydroxyl + 5'-phospho-(deoxyribonucleotide)m = (deoxyribonucleotide)n+m + AMP + beta-nicotinamide D-nucleotide.</text>
        <dbReference type="EC" id="6.5.1.2"/>
    </reaction>
</comment>
<dbReference type="PANTHER" id="PTHR23389">
    <property type="entry name" value="CHROMOSOME TRANSMISSION FIDELITY FACTOR 18"/>
    <property type="match status" value="1"/>
</dbReference>
<evidence type="ECO:0000256" key="13">
    <source>
        <dbReference type="ARBA" id="ARBA00060881"/>
    </source>
</evidence>
<evidence type="ECO:0000256" key="2">
    <source>
        <dbReference type="ARBA" id="ARBA00012722"/>
    </source>
</evidence>
<dbReference type="AlphaFoldDB" id="A0A9X4MDG0"/>
<dbReference type="InterPro" id="IPR010994">
    <property type="entry name" value="RuvA_2-like"/>
</dbReference>
<feature type="active site" description="N6-AMP-lysine intermediate" evidence="14">
    <location>
        <position position="126"/>
    </location>
</feature>
<feature type="binding site" evidence="14">
    <location>
        <position position="424"/>
    </location>
    <ligand>
        <name>Zn(2+)</name>
        <dbReference type="ChEBI" id="CHEBI:29105"/>
    </ligand>
</feature>
<evidence type="ECO:0000256" key="3">
    <source>
        <dbReference type="ARBA" id="ARBA00013308"/>
    </source>
</evidence>
<evidence type="ECO:0000256" key="7">
    <source>
        <dbReference type="ARBA" id="ARBA00022763"/>
    </source>
</evidence>
<dbReference type="GO" id="GO:0005829">
    <property type="term" value="C:cytosol"/>
    <property type="evidence" value="ECO:0007669"/>
    <property type="project" value="TreeGrafter"/>
</dbReference>
<feature type="binding site" evidence="14">
    <location>
        <position position="327"/>
    </location>
    <ligand>
        <name>NAD(+)</name>
        <dbReference type="ChEBI" id="CHEBI:57540"/>
    </ligand>
</feature>
<dbReference type="PIRSF" id="PIRSF001604">
    <property type="entry name" value="LigA"/>
    <property type="match status" value="1"/>
</dbReference>
<feature type="binding site" evidence="14">
    <location>
        <position position="444"/>
    </location>
    <ligand>
        <name>Zn(2+)</name>
        <dbReference type="ChEBI" id="CHEBI:29105"/>
    </ligand>
</feature>
<dbReference type="FunFam" id="3.30.470.30:FF:000001">
    <property type="entry name" value="DNA ligase"/>
    <property type="match status" value="1"/>
</dbReference>
<dbReference type="Pfam" id="PF00533">
    <property type="entry name" value="BRCT"/>
    <property type="match status" value="1"/>
</dbReference>
<dbReference type="EC" id="6.5.1.2" evidence="2 14"/>
<dbReference type="CDD" id="cd00114">
    <property type="entry name" value="LIGANc"/>
    <property type="match status" value="1"/>
</dbReference>
<dbReference type="CDD" id="cd17748">
    <property type="entry name" value="BRCT_DNA_ligase_like"/>
    <property type="match status" value="1"/>
</dbReference>
<dbReference type="InterPro" id="IPR001679">
    <property type="entry name" value="DNA_ligase"/>
</dbReference>
<feature type="binding site" evidence="14">
    <location>
        <position position="124"/>
    </location>
    <ligand>
        <name>NAD(+)</name>
        <dbReference type="ChEBI" id="CHEBI:57540"/>
    </ligand>
</feature>
<dbReference type="Gene3D" id="1.10.150.20">
    <property type="entry name" value="5' to 3' exonuclease, C-terminal subdomain"/>
    <property type="match status" value="2"/>
</dbReference>
<reference evidence="17" key="1">
    <citation type="journal article" date="2022" name="bioRxiv">
        <title>Thiovibrio frasassiensisgen. nov., sp. nov., an autotrophic, elemental sulfur disproportionating bacterium isolated from sulfidic karst sediment, and proposal of Thiovibrionaceae fam. nov.</title>
        <authorList>
            <person name="Aronson H."/>
            <person name="Thomas C."/>
            <person name="Bhattacharyya M."/>
            <person name="Eckstein S."/>
            <person name="Jensen S."/>
            <person name="Barco R."/>
            <person name="Macalady J."/>
            <person name="Amend J."/>
        </authorList>
    </citation>
    <scope>NUCLEOTIDE SEQUENCE</scope>
    <source>
        <strain evidence="17">RS19-109</strain>
    </source>
</reference>
<dbReference type="InterPro" id="IPR036420">
    <property type="entry name" value="BRCT_dom_sf"/>
</dbReference>
<dbReference type="SUPFAM" id="SSF47781">
    <property type="entry name" value="RuvA domain 2-like"/>
    <property type="match status" value="1"/>
</dbReference>
<dbReference type="InterPro" id="IPR004149">
    <property type="entry name" value="Znf_DNAligase_C4"/>
</dbReference>
<evidence type="ECO:0000256" key="14">
    <source>
        <dbReference type="HAMAP-Rule" id="MF_01588"/>
    </source>
</evidence>
<dbReference type="NCBIfam" id="TIGR00575">
    <property type="entry name" value="dnlj"/>
    <property type="match status" value="1"/>
</dbReference>
<evidence type="ECO:0000256" key="12">
    <source>
        <dbReference type="ARBA" id="ARBA00034005"/>
    </source>
</evidence>
<reference evidence="17" key="2">
    <citation type="submission" date="2022-10" db="EMBL/GenBank/DDBJ databases">
        <authorList>
            <person name="Aronson H.S."/>
        </authorList>
    </citation>
    <scope>NUCLEOTIDE SEQUENCE</scope>
    <source>
        <strain evidence="17">RS19-109</strain>
    </source>
</reference>
<keyword evidence="8 14" id="KW-0862">Zinc</keyword>
<evidence type="ECO:0000259" key="16">
    <source>
        <dbReference type="PROSITE" id="PS50172"/>
    </source>
</evidence>
<dbReference type="EMBL" id="JAPHEH010000001">
    <property type="protein sequence ID" value="MDG4475321.1"/>
    <property type="molecule type" value="Genomic_DNA"/>
</dbReference>
<dbReference type="PROSITE" id="PS01056">
    <property type="entry name" value="DNA_LIGASE_N2"/>
    <property type="match status" value="1"/>
</dbReference>
<keyword evidence="5 14" id="KW-0235">DNA replication</keyword>
<dbReference type="InterPro" id="IPR013839">
    <property type="entry name" value="DNAligase_adenylation"/>
</dbReference>
<comment type="caution">
    <text evidence="17">The sequence shown here is derived from an EMBL/GenBank/DDBJ whole genome shotgun (WGS) entry which is preliminary data.</text>
</comment>
<feature type="binding site" evidence="14">
    <location>
        <position position="421"/>
    </location>
    <ligand>
        <name>Zn(2+)</name>
        <dbReference type="ChEBI" id="CHEBI:29105"/>
    </ligand>
</feature>
<dbReference type="GO" id="GO:0003911">
    <property type="term" value="F:DNA ligase (NAD+) activity"/>
    <property type="evidence" value="ECO:0007669"/>
    <property type="project" value="UniProtKB-UniRule"/>
</dbReference>
<dbReference type="Gene3D" id="1.10.287.610">
    <property type="entry name" value="Helix hairpin bin"/>
    <property type="match status" value="1"/>
</dbReference>
<feature type="binding site" evidence="14">
    <location>
        <position position="147"/>
    </location>
    <ligand>
        <name>NAD(+)</name>
        <dbReference type="ChEBI" id="CHEBI:57540"/>
    </ligand>
</feature>
<keyword evidence="14" id="KW-0464">Manganese</keyword>
<evidence type="ECO:0000313" key="18">
    <source>
        <dbReference type="Proteomes" id="UP001154240"/>
    </source>
</evidence>
<dbReference type="HAMAP" id="MF_01588">
    <property type="entry name" value="DNA_ligase_A"/>
    <property type="match status" value="1"/>
</dbReference>
<dbReference type="GO" id="GO:0046872">
    <property type="term" value="F:metal ion binding"/>
    <property type="evidence" value="ECO:0007669"/>
    <property type="project" value="UniProtKB-KW"/>
</dbReference>
<dbReference type="SUPFAM" id="SSF50249">
    <property type="entry name" value="Nucleic acid-binding proteins"/>
    <property type="match status" value="1"/>
</dbReference>
<dbReference type="Pfam" id="PF03119">
    <property type="entry name" value="DNA_ligase_ZBD"/>
    <property type="match status" value="1"/>
</dbReference>
<dbReference type="Proteomes" id="UP001154240">
    <property type="component" value="Unassembled WGS sequence"/>
</dbReference>
<dbReference type="InterPro" id="IPR004150">
    <property type="entry name" value="NAD_DNA_ligase_OB"/>
</dbReference>
<feature type="binding site" evidence="14">
    <location>
        <position position="303"/>
    </location>
    <ligand>
        <name>NAD(+)</name>
        <dbReference type="ChEBI" id="CHEBI:57540"/>
    </ligand>
</feature>
<evidence type="ECO:0000256" key="15">
    <source>
        <dbReference type="RuleBase" id="RU000618"/>
    </source>
</evidence>
<name>A0A9X4MDG0_9BACT</name>
<keyword evidence="18" id="KW-1185">Reference proteome</keyword>
<evidence type="ECO:0000313" key="17">
    <source>
        <dbReference type="EMBL" id="MDG4475321.1"/>
    </source>
</evidence>
<evidence type="ECO:0000256" key="1">
    <source>
        <dbReference type="ARBA" id="ARBA00004067"/>
    </source>
</evidence>
<dbReference type="SUPFAM" id="SSF56091">
    <property type="entry name" value="DNA ligase/mRNA capping enzyme, catalytic domain"/>
    <property type="match status" value="1"/>
</dbReference>
<evidence type="ECO:0000256" key="8">
    <source>
        <dbReference type="ARBA" id="ARBA00022833"/>
    </source>
</evidence>
<dbReference type="FunFam" id="1.10.150.20:FF:000007">
    <property type="entry name" value="DNA ligase"/>
    <property type="match status" value="1"/>
</dbReference>
<evidence type="ECO:0000256" key="4">
    <source>
        <dbReference type="ARBA" id="ARBA00022598"/>
    </source>
</evidence>
<feature type="binding site" evidence="14">
    <location>
        <position position="439"/>
    </location>
    <ligand>
        <name>Zn(2+)</name>
        <dbReference type="ChEBI" id="CHEBI:29105"/>
    </ligand>
</feature>
<dbReference type="Pfam" id="PF14520">
    <property type="entry name" value="HHH_5"/>
    <property type="match status" value="1"/>
</dbReference>
<dbReference type="FunFam" id="1.10.150.20:FF:000006">
    <property type="entry name" value="DNA ligase"/>
    <property type="match status" value="1"/>
</dbReference>
<organism evidence="17 18">
    <name type="scientific">Thiovibrio frasassiensis</name>
    <dbReference type="NCBI Taxonomy" id="2984131"/>
    <lineage>
        <taxon>Bacteria</taxon>
        <taxon>Pseudomonadati</taxon>
        <taxon>Thermodesulfobacteriota</taxon>
        <taxon>Desulfobulbia</taxon>
        <taxon>Desulfobulbales</taxon>
        <taxon>Thiovibrionaceae</taxon>
        <taxon>Thiovibrio</taxon>
    </lineage>
</organism>
<feature type="binding site" evidence="14">
    <location>
        <position position="187"/>
    </location>
    <ligand>
        <name>NAD(+)</name>
        <dbReference type="ChEBI" id="CHEBI:57540"/>
    </ligand>
</feature>
<keyword evidence="7 14" id="KW-0227">DNA damage</keyword>
<feature type="binding site" evidence="14">
    <location>
        <begin position="92"/>
        <end position="93"/>
    </location>
    <ligand>
        <name>NAD(+)</name>
        <dbReference type="ChEBI" id="CHEBI:57540"/>
    </ligand>
</feature>
<dbReference type="PROSITE" id="PS01055">
    <property type="entry name" value="DNA_LIGASE_N1"/>
    <property type="match status" value="1"/>
</dbReference>
<dbReference type="InterPro" id="IPR033136">
    <property type="entry name" value="DNA_ligase_CS"/>
</dbReference>
<dbReference type="InterPro" id="IPR012340">
    <property type="entry name" value="NA-bd_OB-fold"/>
</dbReference>
<dbReference type="FunFam" id="1.10.287.610:FF:000002">
    <property type="entry name" value="DNA ligase"/>
    <property type="match status" value="1"/>
</dbReference>
<evidence type="ECO:0000256" key="11">
    <source>
        <dbReference type="ARBA" id="ARBA00023204"/>
    </source>
</evidence>
<dbReference type="Gene3D" id="2.40.50.140">
    <property type="entry name" value="Nucleic acid-binding proteins"/>
    <property type="match status" value="1"/>
</dbReference>